<evidence type="ECO:0000256" key="3">
    <source>
        <dbReference type="ARBA" id="ARBA00022475"/>
    </source>
</evidence>
<gene>
    <name evidence="9" type="ORF">F2Z89_05770</name>
</gene>
<keyword evidence="3" id="KW-1003">Cell membrane</keyword>
<keyword evidence="9" id="KW-0808">Transferase</keyword>
<dbReference type="GO" id="GO:0009246">
    <property type="term" value="P:enterobacterial common antigen biosynthetic process"/>
    <property type="evidence" value="ECO:0007669"/>
    <property type="project" value="TreeGrafter"/>
</dbReference>
<evidence type="ECO:0000313" key="9">
    <source>
        <dbReference type="EMBL" id="KAA5001043.1"/>
    </source>
</evidence>
<dbReference type="Pfam" id="PF01757">
    <property type="entry name" value="Acyl_transf_3"/>
    <property type="match status" value="1"/>
</dbReference>
<keyword evidence="4 7" id="KW-0812">Transmembrane</keyword>
<dbReference type="GO" id="GO:0016413">
    <property type="term" value="F:O-acetyltransferase activity"/>
    <property type="evidence" value="ECO:0007669"/>
    <property type="project" value="TreeGrafter"/>
</dbReference>
<proteinExistence type="inferred from homology"/>
<comment type="caution">
    <text evidence="9">The sequence shown here is derived from an EMBL/GenBank/DDBJ whole genome shotgun (WGS) entry which is preliminary data.</text>
</comment>
<feature type="transmembrane region" description="Helical" evidence="7">
    <location>
        <begin position="238"/>
        <end position="256"/>
    </location>
</feature>
<reference evidence="9 10" key="1">
    <citation type="journal article" date="2019" name="Nat. Med.">
        <title>A library of human gut bacterial isolates paired with longitudinal multiomics data enables mechanistic microbiome research.</title>
        <authorList>
            <person name="Poyet M."/>
            <person name="Groussin M."/>
            <person name="Gibbons S.M."/>
            <person name="Avila-Pacheco J."/>
            <person name="Jiang X."/>
            <person name="Kearney S.M."/>
            <person name="Perrotta A.R."/>
            <person name="Berdy B."/>
            <person name="Zhao S."/>
            <person name="Lieberman T.D."/>
            <person name="Swanson P.K."/>
            <person name="Smith M."/>
            <person name="Roesemann S."/>
            <person name="Alexander J.E."/>
            <person name="Rich S.A."/>
            <person name="Livny J."/>
            <person name="Vlamakis H."/>
            <person name="Clish C."/>
            <person name="Bullock K."/>
            <person name="Deik A."/>
            <person name="Scott J."/>
            <person name="Pierce K.A."/>
            <person name="Xavier R.J."/>
            <person name="Alm E.J."/>
        </authorList>
    </citation>
    <scope>NUCLEOTIDE SEQUENCE [LARGE SCALE GENOMIC DNA]</scope>
    <source>
        <strain evidence="9 10">BIOML-A46</strain>
    </source>
</reference>
<feature type="transmembrane region" description="Helical" evidence="7">
    <location>
        <begin position="150"/>
        <end position="169"/>
    </location>
</feature>
<dbReference type="Proteomes" id="UP000460666">
    <property type="component" value="Unassembled WGS sequence"/>
</dbReference>
<evidence type="ECO:0000259" key="8">
    <source>
        <dbReference type="Pfam" id="PF01757"/>
    </source>
</evidence>
<accession>A0A642F3Z4</accession>
<dbReference type="RefSeq" id="WP_032576309.1">
    <property type="nucleotide sequence ID" value="NZ_JADMXD010000003.1"/>
</dbReference>
<feature type="transmembrane region" description="Helical" evidence="7">
    <location>
        <begin position="79"/>
        <end position="101"/>
    </location>
</feature>
<dbReference type="GO" id="GO:0005886">
    <property type="term" value="C:plasma membrane"/>
    <property type="evidence" value="ECO:0007669"/>
    <property type="project" value="UniProtKB-SubCell"/>
</dbReference>
<dbReference type="AlphaFoldDB" id="A0A642F3Z4"/>
<evidence type="ECO:0000256" key="2">
    <source>
        <dbReference type="ARBA" id="ARBA00007400"/>
    </source>
</evidence>
<name>A0A642F3Z4_BACFG</name>
<feature type="transmembrane region" description="Helical" evidence="7">
    <location>
        <begin position="175"/>
        <end position="194"/>
    </location>
</feature>
<dbReference type="PANTHER" id="PTHR40074:SF2">
    <property type="entry name" value="O-ACETYLTRANSFERASE WECH"/>
    <property type="match status" value="1"/>
</dbReference>
<organism evidence="9 10">
    <name type="scientific">Bacteroides fragilis</name>
    <dbReference type="NCBI Taxonomy" id="817"/>
    <lineage>
        <taxon>Bacteria</taxon>
        <taxon>Pseudomonadati</taxon>
        <taxon>Bacteroidota</taxon>
        <taxon>Bacteroidia</taxon>
        <taxon>Bacteroidales</taxon>
        <taxon>Bacteroidaceae</taxon>
        <taxon>Bacteroides</taxon>
    </lineage>
</organism>
<dbReference type="EMBL" id="VWCJ01000002">
    <property type="protein sequence ID" value="KAA5001043.1"/>
    <property type="molecule type" value="Genomic_DNA"/>
</dbReference>
<keyword evidence="9" id="KW-0012">Acyltransferase</keyword>
<feature type="transmembrane region" description="Helical" evidence="7">
    <location>
        <begin position="201"/>
        <end position="218"/>
    </location>
</feature>
<feature type="transmembrane region" description="Helical" evidence="7">
    <location>
        <begin position="299"/>
        <end position="323"/>
    </location>
</feature>
<protein>
    <submittedName>
        <fullName evidence="9">Acyltransferase</fullName>
    </submittedName>
</protein>
<evidence type="ECO:0000256" key="7">
    <source>
        <dbReference type="SAM" id="Phobius"/>
    </source>
</evidence>
<evidence type="ECO:0000256" key="6">
    <source>
        <dbReference type="ARBA" id="ARBA00023136"/>
    </source>
</evidence>
<evidence type="ECO:0000256" key="1">
    <source>
        <dbReference type="ARBA" id="ARBA00004651"/>
    </source>
</evidence>
<comment type="similarity">
    <text evidence="2">Belongs to the acyltransferase 3 family.</text>
</comment>
<evidence type="ECO:0000256" key="5">
    <source>
        <dbReference type="ARBA" id="ARBA00022989"/>
    </source>
</evidence>
<feature type="transmembrane region" description="Helical" evidence="7">
    <location>
        <begin position="263"/>
        <end position="287"/>
    </location>
</feature>
<dbReference type="InterPro" id="IPR002656">
    <property type="entry name" value="Acyl_transf_3_dom"/>
</dbReference>
<keyword evidence="5 7" id="KW-1133">Transmembrane helix</keyword>
<sequence length="332" mass="38702">MMDTKDRIQIIDAIKGLAIISVILLHILPGIVLNYTYSSFHIGQAVPIFLFISFYLSFKGIKDRGDSLLNYFNKRRIGRLLKQVVFPYFIVVICQMIITLLRSDNALEISDICHRLVGEGPGSYYLWVYLQIWLIIPFVYLFLKRYKCLGLFLVLLVCLTLNYCCVRASVSEGLYRLTCIRYLFLSVPAYMFLSLKQYNKYIVLFCVIGSLLYLTILQNMNLSPFILDYGWASQQWPAYFWTLALFIFLQRGVSVLDSSGKLFTFLCWLGCNSWYIFITQMFILSYINPYWLILSQNAVVNIVLSIFLVSFLSIIPALIIDYIKKRRMSLHE</sequence>
<feature type="domain" description="Acyltransferase 3" evidence="8">
    <location>
        <begin position="10"/>
        <end position="320"/>
    </location>
</feature>
<feature type="transmembrane region" description="Helical" evidence="7">
    <location>
        <begin position="124"/>
        <end position="143"/>
    </location>
</feature>
<keyword evidence="6 7" id="KW-0472">Membrane</keyword>
<feature type="transmembrane region" description="Helical" evidence="7">
    <location>
        <begin position="12"/>
        <end position="33"/>
    </location>
</feature>
<evidence type="ECO:0000313" key="10">
    <source>
        <dbReference type="Proteomes" id="UP000460666"/>
    </source>
</evidence>
<dbReference type="PANTHER" id="PTHR40074">
    <property type="entry name" value="O-ACETYLTRANSFERASE WECH"/>
    <property type="match status" value="1"/>
</dbReference>
<feature type="transmembrane region" description="Helical" evidence="7">
    <location>
        <begin position="39"/>
        <end position="58"/>
    </location>
</feature>
<comment type="subcellular location">
    <subcellularLocation>
        <location evidence="1">Cell membrane</location>
        <topology evidence="1">Multi-pass membrane protein</topology>
    </subcellularLocation>
</comment>
<evidence type="ECO:0000256" key="4">
    <source>
        <dbReference type="ARBA" id="ARBA00022692"/>
    </source>
</evidence>